<name>A0A6J5TS25_PRUAR</name>
<dbReference type="Proteomes" id="UP000507222">
    <property type="component" value="Unassembled WGS sequence"/>
</dbReference>
<evidence type="ECO:0000256" key="1">
    <source>
        <dbReference type="SAM" id="Phobius"/>
    </source>
</evidence>
<gene>
    <name evidence="2" type="ORF">CURHAP_LOCUS9013</name>
</gene>
<proteinExistence type="predicted"/>
<evidence type="ECO:0000313" key="2">
    <source>
        <dbReference type="EMBL" id="CAB4266663.1"/>
    </source>
</evidence>
<protein>
    <submittedName>
        <fullName evidence="2">Uncharacterized protein</fullName>
    </submittedName>
</protein>
<sequence>MDNDLVHATTGIWVYAFLSLLQLGLAPYWLTAQVHISREEAQPTVRVEVIKVAEDELMSIKPLKIFRIGGGRHITRGNYRKNRGEPNCIDSFDVSLGGGGAVEAAAVTVGEEGSG</sequence>
<evidence type="ECO:0000313" key="3">
    <source>
        <dbReference type="Proteomes" id="UP000507222"/>
    </source>
</evidence>
<reference evidence="2 3" key="1">
    <citation type="submission" date="2020-05" db="EMBL/GenBank/DDBJ databases">
        <authorList>
            <person name="Campoy J."/>
            <person name="Schneeberger K."/>
            <person name="Spophaly S."/>
        </authorList>
    </citation>
    <scope>NUCLEOTIDE SEQUENCE [LARGE SCALE GENOMIC DNA]</scope>
    <source>
        <strain evidence="2">PruArmRojPasFocal</strain>
    </source>
</reference>
<dbReference type="AlphaFoldDB" id="A0A6J5TS25"/>
<keyword evidence="1" id="KW-0472">Membrane</keyword>
<feature type="transmembrane region" description="Helical" evidence="1">
    <location>
        <begin position="12"/>
        <end position="30"/>
    </location>
</feature>
<keyword evidence="1" id="KW-0812">Transmembrane</keyword>
<accession>A0A6J5TS25</accession>
<organism evidence="2 3">
    <name type="scientific">Prunus armeniaca</name>
    <name type="common">Apricot</name>
    <name type="synonym">Armeniaca vulgaris</name>
    <dbReference type="NCBI Taxonomy" id="36596"/>
    <lineage>
        <taxon>Eukaryota</taxon>
        <taxon>Viridiplantae</taxon>
        <taxon>Streptophyta</taxon>
        <taxon>Embryophyta</taxon>
        <taxon>Tracheophyta</taxon>
        <taxon>Spermatophyta</taxon>
        <taxon>Magnoliopsida</taxon>
        <taxon>eudicotyledons</taxon>
        <taxon>Gunneridae</taxon>
        <taxon>Pentapetalae</taxon>
        <taxon>rosids</taxon>
        <taxon>fabids</taxon>
        <taxon>Rosales</taxon>
        <taxon>Rosaceae</taxon>
        <taxon>Amygdaloideae</taxon>
        <taxon>Amygdaleae</taxon>
        <taxon>Prunus</taxon>
    </lineage>
</organism>
<dbReference type="EMBL" id="CAEKDK010000001">
    <property type="protein sequence ID" value="CAB4266663.1"/>
    <property type="molecule type" value="Genomic_DNA"/>
</dbReference>
<keyword evidence="1" id="KW-1133">Transmembrane helix</keyword>